<evidence type="ECO:0000259" key="1">
    <source>
        <dbReference type="PROSITE" id="PS51186"/>
    </source>
</evidence>
<organism evidence="2 3">
    <name type="scientific">Methylobacterium oryzae CBMB20</name>
    <dbReference type="NCBI Taxonomy" id="693986"/>
    <lineage>
        <taxon>Bacteria</taxon>
        <taxon>Pseudomonadati</taxon>
        <taxon>Pseudomonadota</taxon>
        <taxon>Alphaproteobacteria</taxon>
        <taxon>Hyphomicrobiales</taxon>
        <taxon>Methylobacteriaceae</taxon>
        <taxon>Methylobacterium</taxon>
    </lineage>
</organism>
<dbReference type="STRING" id="693986.MOC_5727"/>
<dbReference type="AlphaFoldDB" id="A0A089P1G0"/>
<feature type="domain" description="N-acetyltransferase" evidence="1">
    <location>
        <begin position="3"/>
        <end position="162"/>
    </location>
</feature>
<keyword evidence="3" id="KW-1185">Reference proteome</keyword>
<dbReference type="PANTHER" id="PTHR43138">
    <property type="entry name" value="ACETYLTRANSFERASE, GNAT FAMILY"/>
    <property type="match status" value="1"/>
</dbReference>
<dbReference type="PANTHER" id="PTHR43138:SF1">
    <property type="entry name" value="N-ACETYLTRANSFERASE ACA1"/>
    <property type="match status" value="1"/>
</dbReference>
<name>A0A089P1G0_9HYPH</name>
<dbReference type="Gene3D" id="3.40.630.30">
    <property type="match status" value="1"/>
</dbReference>
<evidence type="ECO:0000313" key="3">
    <source>
        <dbReference type="Proteomes" id="UP000029492"/>
    </source>
</evidence>
<dbReference type="PROSITE" id="PS51186">
    <property type="entry name" value="GNAT"/>
    <property type="match status" value="1"/>
</dbReference>
<dbReference type="HOGENOM" id="CLU_013985_42_2_5"/>
<dbReference type="CDD" id="cd04301">
    <property type="entry name" value="NAT_SF"/>
    <property type="match status" value="1"/>
</dbReference>
<dbReference type="InterPro" id="IPR016181">
    <property type="entry name" value="Acyl_CoA_acyltransferase"/>
</dbReference>
<dbReference type="GO" id="GO:0016747">
    <property type="term" value="F:acyltransferase activity, transferring groups other than amino-acyl groups"/>
    <property type="evidence" value="ECO:0007669"/>
    <property type="project" value="InterPro"/>
</dbReference>
<dbReference type="Proteomes" id="UP000029492">
    <property type="component" value="Chromosome"/>
</dbReference>
<dbReference type="EMBL" id="CP003811">
    <property type="protein sequence ID" value="AIQ93482.1"/>
    <property type="molecule type" value="Genomic_DNA"/>
</dbReference>
<gene>
    <name evidence="2" type="ORF">MOC_5727</name>
</gene>
<dbReference type="InterPro" id="IPR052742">
    <property type="entry name" value="Mito_N-acetyltransferase"/>
</dbReference>
<dbReference type="InterPro" id="IPR000182">
    <property type="entry name" value="GNAT_dom"/>
</dbReference>
<evidence type="ECO:0000313" key="2">
    <source>
        <dbReference type="EMBL" id="AIQ93482.1"/>
    </source>
</evidence>
<reference evidence="2 3" key="1">
    <citation type="journal article" date="2014" name="PLoS ONE">
        <title>Genome Information of Methylobacterium oryzae, a Plant-Probiotic Methylotroph in the Phyllosphere.</title>
        <authorList>
            <person name="Kwak M.J."/>
            <person name="Jeong H."/>
            <person name="Madhaiyan M."/>
            <person name="Lee Y."/>
            <person name="Sa T.M."/>
            <person name="Oh T.K."/>
            <person name="Kim J.F."/>
        </authorList>
    </citation>
    <scope>NUCLEOTIDE SEQUENCE [LARGE SCALE GENOMIC DNA]</scope>
    <source>
        <strain evidence="2 3">CBMB20</strain>
    </source>
</reference>
<sequence>MSLDIRPARATDHAAITRIIVPTIRAGETYALDRDLGEAEALAYWTGPDRETFVAEEAGTVVGTYYLRANQAGGGAHVANCGFMTGEAAIGRGIARALCAHALDRARTRGFTAMQFNFVVSTNVRAVRLWESFGFAVVGRLPGAFRHPDLGPVDALVMFRTL</sequence>
<dbReference type="eggNOG" id="COG1247">
    <property type="taxonomic scope" value="Bacteria"/>
</dbReference>
<dbReference type="Pfam" id="PF00583">
    <property type="entry name" value="Acetyltransf_1"/>
    <property type="match status" value="1"/>
</dbReference>
<proteinExistence type="predicted"/>
<accession>A0A089P1G0</accession>
<dbReference type="SUPFAM" id="SSF55729">
    <property type="entry name" value="Acyl-CoA N-acyltransferases (Nat)"/>
    <property type="match status" value="1"/>
</dbReference>
<dbReference type="KEGG" id="mor:MOC_5727"/>
<protein>
    <submittedName>
        <fullName evidence="2">GCN5-related N-acetyltransferase</fullName>
    </submittedName>
</protein>